<dbReference type="EMBL" id="MLAK01000564">
    <property type="protein sequence ID" value="OHT12405.1"/>
    <property type="molecule type" value="Genomic_DNA"/>
</dbReference>
<comment type="caution">
    <text evidence="3">The sequence shown here is derived from an EMBL/GenBank/DDBJ whole genome shotgun (WGS) entry which is preliminary data.</text>
</comment>
<organism evidence="3 4">
    <name type="scientific">Tritrichomonas foetus</name>
    <dbReference type="NCBI Taxonomy" id="1144522"/>
    <lineage>
        <taxon>Eukaryota</taxon>
        <taxon>Metamonada</taxon>
        <taxon>Parabasalia</taxon>
        <taxon>Tritrichomonadida</taxon>
        <taxon>Tritrichomonadidae</taxon>
        <taxon>Tritrichomonas</taxon>
    </lineage>
</organism>
<evidence type="ECO:0000313" key="4">
    <source>
        <dbReference type="Proteomes" id="UP000179807"/>
    </source>
</evidence>
<proteinExistence type="inferred from homology"/>
<evidence type="ECO:0000256" key="1">
    <source>
        <dbReference type="RuleBase" id="RU003796"/>
    </source>
</evidence>
<dbReference type="SUPFAM" id="SSF46785">
    <property type="entry name" value="Winged helix' DNA-binding domain"/>
    <property type="match status" value="1"/>
</dbReference>
<dbReference type="AlphaFoldDB" id="A0A1J4KSF7"/>
<evidence type="ECO:0000313" key="3">
    <source>
        <dbReference type="EMBL" id="OHT12405.1"/>
    </source>
</evidence>
<dbReference type="VEuPathDB" id="TrichDB:TRFO_17782"/>
<dbReference type="SMART" id="SM01372">
    <property type="entry name" value="E2F_TDP"/>
    <property type="match status" value="1"/>
</dbReference>
<name>A0A1J4KSF7_9EUKA</name>
<keyword evidence="1" id="KW-0238">DNA-binding</keyword>
<evidence type="ECO:0000259" key="2">
    <source>
        <dbReference type="SMART" id="SM01372"/>
    </source>
</evidence>
<comment type="similarity">
    <text evidence="1">Belongs to the E2F/DP family.</text>
</comment>
<accession>A0A1J4KSF7</accession>
<dbReference type="OrthoDB" id="5318at2759"/>
<dbReference type="GO" id="GO:0006355">
    <property type="term" value="P:regulation of DNA-templated transcription"/>
    <property type="evidence" value="ECO:0007669"/>
    <property type="project" value="InterPro"/>
</dbReference>
<keyword evidence="1" id="KW-0539">Nucleus</keyword>
<dbReference type="InterPro" id="IPR036388">
    <property type="entry name" value="WH-like_DNA-bd_sf"/>
</dbReference>
<feature type="domain" description="E2F/DP family winged-helix DNA-binding" evidence="2">
    <location>
        <begin position="26"/>
        <end position="91"/>
    </location>
</feature>
<dbReference type="GeneID" id="94834490"/>
<keyword evidence="4" id="KW-1185">Reference proteome</keyword>
<protein>
    <recommendedName>
        <fullName evidence="2">E2F/DP family winged-helix DNA-binding domain-containing protein</fullName>
    </recommendedName>
</protein>
<dbReference type="Proteomes" id="UP000179807">
    <property type="component" value="Unassembled WGS sequence"/>
</dbReference>
<dbReference type="GO" id="GO:0005634">
    <property type="term" value="C:nucleus"/>
    <property type="evidence" value="ECO:0007669"/>
    <property type="project" value="UniProtKB-SubCell"/>
</dbReference>
<comment type="subcellular location">
    <subcellularLocation>
        <location evidence="1">Nucleus</location>
    </subcellularLocation>
</comment>
<keyword evidence="1" id="KW-0804">Transcription</keyword>
<dbReference type="Pfam" id="PF02319">
    <property type="entry name" value="WHD_E2F_TDP"/>
    <property type="match status" value="1"/>
</dbReference>
<dbReference type="GO" id="GO:0003677">
    <property type="term" value="F:DNA binding"/>
    <property type="evidence" value="ECO:0007669"/>
    <property type="project" value="UniProtKB-KW"/>
</dbReference>
<dbReference type="InterPro" id="IPR003316">
    <property type="entry name" value="E2F_WHTH_DNA-bd_dom"/>
</dbReference>
<keyword evidence="1" id="KW-0805">Transcription regulation</keyword>
<dbReference type="GO" id="GO:0005667">
    <property type="term" value="C:transcription regulator complex"/>
    <property type="evidence" value="ECO:0007669"/>
    <property type="project" value="InterPro"/>
</dbReference>
<reference evidence="3" key="1">
    <citation type="submission" date="2016-10" db="EMBL/GenBank/DDBJ databases">
        <authorList>
            <person name="Benchimol M."/>
            <person name="Almeida L.G."/>
            <person name="Vasconcelos A.T."/>
            <person name="Perreira-Neves A."/>
            <person name="Rosa I.A."/>
            <person name="Tasca T."/>
            <person name="Bogo M.R."/>
            <person name="de Souza W."/>
        </authorList>
    </citation>
    <scope>NUCLEOTIDE SEQUENCE [LARGE SCALE GENOMIC DNA]</scope>
    <source>
        <strain evidence="3">K</strain>
    </source>
</reference>
<gene>
    <name evidence="3" type="ORF">TRFO_17782</name>
</gene>
<sequence>MFLNSQEANMFEPQCDKIAPPKPASNNSQSITIIFKSIIQKYEKTRSHNINIMNVARKYNLQHRRVYDLFNLLTSLHVCKNVERGKISWVSMNEAMKTISYEYTKIECDSLTKPMTSLFDLSSSPSLGQIALKFLSLYIYLDVQTLPLKSVLALFHNARCDIKSLERRVYLVLGMPEIMEILTHTKRTGDYTITFDFQPIRERAMKKKFVIASQSMPASVEGLLSKFDMCYMNSVSHDRREKFYNIC</sequence>
<dbReference type="InterPro" id="IPR036390">
    <property type="entry name" value="WH_DNA-bd_sf"/>
</dbReference>
<dbReference type="Gene3D" id="1.10.10.10">
    <property type="entry name" value="Winged helix-like DNA-binding domain superfamily/Winged helix DNA-binding domain"/>
    <property type="match status" value="1"/>
</dbReference>
<dbReference type="RefSeq" id="XP_068365541.1">
    <property type="nucleotide sequence ID" value="XM_068499786.1"/>
</dbReference>